<keyword evidence="1" id="KW-1133">Transmembrane helix</keyword>
<keyword evidence="1" id="KW-0472">Membrane</keyword>
<keyword evidence="1" id="KW-0812">Transmembrane</keyword>
<name>A0ABT0K3E3_9ACTN</name>
<reference evidence="2 3" key="1">
    <citation type="submission" date="2022-04" db="EMBL/GenBank/DDBJ databases">
        <title>Genome diversity in the genus Frankia.</title>
        <authorList>
            <person name="Carlos-Shanley C."/>
            <person name="Hahn D."/>
        </authorList>
    </citation>
    <scope>NUCLEOTIDE SEQUENCE [LARGE SCALE GENOMIC DNA]</scope>
    <source>
        <strain evidence="2 3">Ag45/Mut15</strain>
    </source>
</reference>
<feature type="transmembrane region" description="Helical" evidence="1">
    <location>
        <begin position="48"/>
        <end position="67"/>
    </location>
</feature>
<dbReference type="NCBIfam" id="NF042935">
    <property type="entry name" value="SCO6880_fam"/>
    <property type="match status" value="1"/>
</dbReference>
<feature type="transmembrane region" description="Helical" evidence="1">
    <location>
        <begin position="21"/>
        <end position="42"/>
    </location>
</feature>
<keyword evidence="3" id="KW-1185">Reference proteome</keyword>
<sequence length="514" mass="54695">MTDSSPAPTYRLARRRQSGSFLGLQVGPLSLLVFGLISLLALPLLTGSVLAGVAVAAGCCLVALLPAPGGPAHQVLPLAARQFARRASGRDRWWAPLPAARSTANESRRGGQPAVLLPPVLAGLEIVGVARSAAAGATDSVAPIGVVRDRRLGTMSVLISARGTEIVLLDPADQHQRLGAWSAVLANLTRDSTVVQLGWSLCSAPASFTAHRQWLAGRQAEHPAEPQHDQVAAHYEALLDQISPALADHDLRLWVTIDTRRLPRHADPAEAAVTTASTLLEQCRSAGLVAGAPDSPVAIAEAFRIRADPGAVGRPRGARRGLAEHAGLASPLAGVHAGPLSLLNRWDAVLVDDVWHRMFWVTQWPGSQLQPGWLDPLLFEPDGMHTLAILCEPISSRASRRRITSDAVQVESAVAARERYGFRVPTHLASAQTAVDQREVELQSGHAEFGYLALAGVAAHTLEELDEASRRLMDRAAQTGITELRALHGRHDRAWAASLPGGRAPSQGLRDAVR</sequence>
<organism evidence="2 3">
    <name type="scientific">Frankia umida</name>
    <dbReference type="NCBI Taxonomy" id="573489"/>
    <lineage>
        <taxon>Bacteria</taxon>
        <taxon>Bacillati</taxon>
        <taxon>Actinomycetota</taxon>
        <taxon>Actinomycetes</taxon>
        <taxon>Frankiales</taxon>
        <taxon>Frankiaceae</taxon>
        <taxon>Frankia</taxon>
    </lineage>
</organism>
<proteinExistence type="predicted"/>
<evidence type="ECO:0000256" key="1">
    <source>
        <dbReference type="SAM" id="Phobius"/>
    </source>
</evidence>
<evidence type="ECO:0000313" key="2">
    <source>
        <dbReference type="EMBL" id="MCK9878284.1"/>
    </source>
</evidence>
<gene>
    <name evidence="2" type="ORF">MXD59_21345</name>
</gene>
<evidence type="ECO:0008006" key="4">
    <source>
        <dbReference type="Google" id="ProtNLM"/>
    </source>
</evidence>
<dbReference type="Proteomes" id="UP001201873">
    <property type="component" value="Unassembled WGS sequence"/>
</dbReference>
<dbReference type="InterPro" id="IPR049978">
    <property type="entry name" value="SCO6880-like"/>
</dbReference>
<evidence type="ECO:0000313" key="3">
    <source>
        <dbReference type="Proteomes" id="UP001201873"/>
    </source>
</evidence>
<dbReference type="RefSeq" id="WP_248826411.1">
    <property type="nucleotide sequence ID" value="NZ_JALKFT010000030.1"/>
</dbReference>
<protein>
    <recommendedName>
        <fullName evidence="4">PrgI family protein</fullName>
    </recommendedName>
</protein>
<dbReference type="EMBL" id="JALKFT010000030">
    <property type="protein sequence ID" value="MCK9878284.1"/>
    <property type="molecule type" value="Genomic_DNA"/>
</dbReference>
<accession>A0ABT0K3E3</accession>
<comment type="caution">
    <text evidence="2">The sequence shown here is derived from an EMBL/GenBank/DDBJ whole genome shotgun (WGS) entry which is preliminary data.</text>
</comment>